<feature type="region of interest" description="Disordered" evidence="1">
    <location>
        <begin position="756"/>
        <end position="855"/>
    </location>
</feature>
<dbReference type="InterPro" id="IPR036322">
    <property type="entry name" value="WD40_repeat_dom_sf"/>
</dbReference>
<dbReference type="PANTHER" id="PTHR32215:SF0">
    <property type="entry name" value="CILIA- AND FLAGELLA-ASSOCIATED PROTEIN 57"/>
    <property type="match status" value="1"/>
</dbReference>
<dbReference type="Gene3D" id="2.130.10.10">
    <property type="entry name" value="YVTN repeat-like/Quinoprotein amine dehydrogenase"/>
    <property type="match status" value="2"/>
</dbReference>
<feature type="compositionally biased region" description="Low complexity" evidence="1">
    <location>
        <begin position="799"/>
        <end position="810"/>
    </location>
</feature>
<comment type="caution">
    <text evidence="2">The sequence shown here is derived from an EMBL/GenBank/DDBJ whole genome shotgun (WGS) entry which is preliminary data.</text>
</comment>
<dbReference type="EMBL" id="JAHDYR010000062">
    <property type="protein sequence ID" value="KAG9391208.1"/>
    <property type="molecule type" value="Genomic_DNA"/>
</dbReference>
<organism evidence="2 3">
    <name type="scientific">Carpediemonas membranifera</name>
    <dbReference type="NCBI Taxonomy" id="201153"/>
    <lineage>
        <taxon>Eukaryota</taxon>
        <taxon>Metamonada</taxon>
        <taxon>Carpediemonas-like organisms</taxon>
        <taxon>Carpediemonas</taxon>
    </lineage>
</organism>
<name>A0A8J6DZU1_9EUKA</name>
<gene>
    <name evidence="2" type="ORF">J8273_7482</name>
</gene>
<reference evidence="2" key="1">
    <citation type="submission" date="2021-05" db="EMBL/GenBank/DDBJ databases">
        <title>A free-living protist that lacks canonical eukaryotic 1 DNA replication and segregation systems.</title>
        <authorList>
            <person name="Salas-Leiva D.E."/>
            <person name="Tromer E.C."/>
            <person name="Curtis B.A."/>
            <person name="Jerlstrom-Hultqvist J."/>
            <person name="Kolisko M."/>
            <person name="Yi Z."/>
            <person name="Salas-Leiva J.S."/>
            <person name="Gallot-Lavallee L."/>
            <person name="Kops G.J.P.L."/>
            <person name="Archibald J.M."/>
            <person name="Simpson A.G.B."/>
            <person name="Roger A.J."/>
        </authorList>
    </citation>
    <scope>NUCLEOTIDE SEQUENCE</scope>
    <source>
        <strain evidence="2">BICM</strain>
    </source>
</reference>
<evidence type="ECO:0000313" key="3">
    <source>
        <dbReference type="Proteomes" id="UP000717585"/>
    </source>
</evidence>
<dbReference type="InterPro" id="IPR015943">
    <property type="entry name" value="WD40/YVTN_repeat-like_dom_sf"/>
</dbReference>
<protein>
    <submittedName>
        <fullName evidence="2">Uncharacterized protein</fullName>
    </submittedName>
</protein>
<dbReference type="PANTHER" id="PTHR32215">
    <property type="entry name" value="CILIA- AND FLAGELLA-ASSOCIATED PROTEIN 57"/>
    <property type="match status" value="1"/>
</dbReference>
<dbReference type="SUPFAM" id="SSF50978">
    <property type="entry name" value="WD40 repeat-like"/>
    <property type="match status" value="1"/>
</dbReference>
<dbReference type="InterPro" id="IPR052993">
    <property type="entry name" value="CFA-57"/>
</dbReference>
<accession>A0A8J6DZU1</accession>
<feature type="compositionally biased region" description="Basic and acidic residues" evidence="1">
    <location>
        <begin position="765"/>
        <end position="774"/>
    </location>
</feature>
<feature type="region of interest" description="Disordered" evidence="1">
    <location>
        <begin position="927"/>
        <end position="947"/>
    </location>
</feature>
<sequence length="1019" mass="108088">MNQTVPISVLSATPYKQSLFEWLSSETVAYSAGSSIVLWNPFGGEPDFQFISGISGTISALTSTNDGEYLAAASVFGPDSSVLVFDTFARRVVAKTAVRGHIMDTSFSSDGFYLALCHATGGQAHLTILDWSHGMRTVATAQLHEATLPLSRAISSAAMQLRAHIEFLPLQSSIVALTTSVGSDGRSTSDLQIWTVSNDILKCTTAKSHALSFSQLTHAAVSPSSGLIFAVTRNKVIALDSTGQLIGQVIADRLGVDSALCGLAVAADLAIVSTDDGRLVCIDPASFAVLGVTPPLSSAADVIQLPGGKESMVRERIRQSFLTIKSLAFSKSGAHVIARSDRSTCVLDVGRTSVVASLYHAPSNVSCSSTPNSDDDRGDLLAQGTGEGLLYMWRRMGGSLIPTVVDAAPLIDPSLDPTTESSPVSISAVQLGAESVIFATRNGFMMHLSADLRTVYAVSALGQRVTAITAASDGLICVLAGQTLSLHNTNAGLRTVCRADVPASGRLQPALMRLPGPGMTVLVSMGGPGVWLYRMAPDRSGLAVVGGLDIPGGFVAAMCMHPSKQYAALMADNGCVHLLHLPTLSLRGSLVSGIPPLVDPSVSMRYIVSFDPAGLYLVVAGGPFISPIVNIFETGTTEYIGRIQMNSALKALCFARPSSLLFELNSGAIQAIDLRPDLKRNIENTMLMGVDLGDLWSRFPLYFPDRVVQPVVPHQVVPSTNMMKWDLNGGPTAFDPERELSDVKGLEASLAGLEAIPPAFDDDPDAHAVPDKSYSEPPDVSQSVSMPMDQSLPKTAPFESESAQPQSAQSRPDPMPRTDSTPLPAPMVQTAVVSDPAVKSGDEQSVPAPEQTPPLQQFDPYLIATVVPDETFDPAEPNNERYKVLDETIAELPPRDMTGSKLWRPTVTAVRSNRDYIEDGDDEYAAEPVDKHRRDLTASSGSSGRKEEMVITLTGADLGKAPSGKHVPSDEDMTLVSTALADFERMHGMGSRGTSVVASVVGDREAEVEQEQELESAGE</sequence>
<evidence type="ECO:0000256" key="1">
    <source>
        <dbReference type="SAM" id="MobiDB-lite"/>
    </source>
</evidence>
<dbReference type="SUPFAM" id="SSF69322">
    <property type="entry name" value="Tricorn protease domain 2"/>
    <property type="match status" value="1"/>
</dbReference>
<dbReference type="AlphaFoldDB" id="A0A8J6DZU1"/>
<dbReference type="Proteomes" id="UP000717585">
    <property type="component" value="Unassembled WGS sequence"/>
</dbReference>
<proteinExistence type="predicted"/>
<keyword evidence="3" id="KW-1185">Reference proteome</keyword>
<evidence type="ECO:0000313" key="2">
    <source>
        <dbReference type="EMBL" id="KAG9391208.1"/>
    </source>
</evidence>